<proteinExistence type="inferred from homology"/>
<dbReference type="PROSITE" id="PS00409">
    <property type="entry name" value="PROKAR_NTER_METHYL"/>
    <property type="match status" value="1"/>
</dbReference>
<keyword evidence="12" id="KW-1185">Reference proteome</keyword>
<evidence type="ECO:0000256" key="8">
    <source>
        <dbReference type="ARBA" id="ARBA00022989"/>
    </source>
</evidence>
<keyword evidence="9 10" id="KW-0472">Membrane</keyword>
<keyword evidence="7 10" id="KW-0812">Transmembrane</keyword>
<keyword evidence="6" id="KW-0997">Cell inner membrane</keyword>
<keyword evidence="5" id="KW-0488">Methylation</keyword>
<protein>
    <recommendedName>
        <fullName evidence="3">Type II secretion system protein J</fullName>
    </recommendedName>
</protein>
<evidence type="ECO:0000256" key="2">
    <source>
        <dbReference type="ARBA" id="ARBA00011084"/>
    </source>
</evidence>
<dbReference type="PANTHER" id="PTHR39583:SF2">
    <property type="entry name" value="TYPE II SECRETION SYSTEM PROTEIN J"/>
    <property type="match status" value="1"/>
</dbReference>
<reference evidence="11 12" key="1">
    <citation type="submission" date="2016-10" db="EMBL/GenBank/DDBJ databases">
        <authorList>
            <person name="de Groot N.N."/>
        </authorList>
    </citation>
    <scope>NUCLEOTIDE SEQUENCE [LARGE SCALE GENOMIC DNA]</scope>
    <source>
        <strain evidence="11 12">DSM 7343</strain>
    </source>
</reference>
<dbReference type="RefSeq" id="WP_092344292.1">
    <property type="nucleotide sequence ID" value="NZ_FNQN01000001.1"/>
</dbReference>
<dbReference type="Pfam" id="PF11612">
    <property type="entry name" value="T2SSJ"/>
    <property type="match status" value="1"/>
</dbReference>
<keyword evidence="8 10" id="KW-1133">Transmembrane helix</keyword>
<dbReference type="STRING" id="37625.SAMN05660420_00441"/>
<evidence type="ECO:0000256" key="3">
    <source>
        <dbReference type="ARBA" id="ARBA00021539"/>
    </source>
</evidence>
<dbReference type="Proteomes" id="UP000199409">
    <property type="component" value="Unassembled WGS sequence"/>
</dbReference>
<dbReference type="GO" id="GO:0005886">
    <property type="term" value="C:plasma membrane"/>
    <property type="evidence" value="ECO:0007669"/>
    <property type="project" value="UniProtKB-SubCell"/>
</dbReference>
<keyword evidence="4" id="KW-1003">Cell membrane</keyword>
<evidence type="ECO:0000256" key="1">
    <source>
        <dbReference type="ARBA" id="ARBA00004377"/>
    </source>
</evidence>
<evidence type="ECO:0000256" key="5">
    <source>
        <dbReference type="ARBA" id="ARBA00022481"/>
    </source>
</evidence>
<dbReference type="AlphaFoldDB" id="A0A1H3W4X3"/>
<dbReference type="NCBIfam" id="TIGR02532">
    <property type="entry name" value="IV_pilin_GFxxxE"/>
    <property type="match status" value="1"/>
</dbReference>
<comment type="subcellular location">
    <subcellularLocation>
        <location evidence="1">Cell inner membrane</location>
        <topology evidence="1">Single-pass membrane protein</topology>
    </subcellularLocation>
</comment>
<dbReference type="PANTHER" id="PTHR39583">
    <property type="entry name" value="TYPE II SECRETION SYSTEM PROTEIN J-RELATED"/>
    <property type="match status" value="1"/>
</dbReference>
<evidence type="ECO:0000256" key="6">
    <source>
        <dbReference type="ARBA" id="ARBA00022519"/>
    </source>
</evidence>
<evidence type="ECO:0000256" key="7">
    <source>
        <dbReference type="ARBA" id="ARBA00022692"/>
    </source>
</evidence>
<gene>
    <name evidence="11" type="ORF">SAMN05660420_00441</name>
</gene>
<dbReference type="InterPro" id="IPR045584">
    <property type="entry name" value="Pilin-like"/>
</dbReference>
<evidence type="ECO:0000313" key="11">
    <source>
        <dbReference type="EMBL" id="SDZ81392.1"/>
    </source>
</evidence>
<dbReference type="SUPFAM" id="SSF54523">
    <property type="entry name" value="Pili subunits"/>
    <property type="match status" value="1"/>
</dbReference>
<dbReference type="Pfam" id="PF07963">
    <property type="entry name" value="N_methyl"/>
    <property type="match status" value="1"/>
</dbReference>
<accession>A0A1H3W4X3</accession>
<dbReference type="GO" id="GO:0015627">
    <property type="term" value="C:type II protein secretion system complex"/>
    <property type="evidence" value="ECO:0007669"/>
    <property type="project" value="InterPro"/>
</dbReference>
<sequence>MKSVTRGFTLVEVLVAIFIGSLVLTSVYGVFGSVSKARNRLELEGELYHQARIFFDRIGGELGSLRISPLGTEAVLSSGLTAAGDFYLEFNTELVSPLLQKYGGISRVRYEVLQQEESFQLLRSEKVLLVDMAASEPLLFIAAVNSFQVRFYSRGDWSESWSNSTPPQLVEISLELQADGQVIPFRSSFVLSGGR</sequence>
<evidence type="ECO:0000256" key="9">
    <source>
        <dbReference type="ARBA" id="ARBA00023136"/>
    </source>
</evidence>
<comment type="similarity">
    <text evidence="2">Belongs to the GSP J family.</text>
</comment>
<feature type="transmembrane region" description="Helical" evidence="10">
    <location>
        <begin position="7"/>
        <end position="31"/>
    </location>
</feature>
<evidence type="ECO:0000313" key="12">
    <source>
        <dbReference type="Proteomes" id="UP000199409"/>
    </source>
</evidence>
<dbReference type="OrthoDB" id="5405582at2"/>
<evidence type="ECO:0000256" key="4">
    <source>
        <dbReference type="ARBA" id="ARBA00022475"/>
    </source>
</evidence>
<dbReference type="InterPro" id="IPR051621">
    <property type="entry name" value="T2SS_protein_J"/>
</dbReference>
<dbReference type="EMBL" id="FNQN01000001">
    <property type="protein sequence ID" value="SDZ81392.1"/>
    <property type="molecule type" value="Genomic_DNA"/>
</dbReference>
<dbReference type="InterPro" id="IPR012902">
    <property type="entry name" value="N_methyl_site"/>
</dbReference>
<evidence type="ECO:0000256" key="10">
    <source>
        <dbReference type="SAM" id="Phobius"/>
    </source>
</evidence>
<name>A0A1H3W4X3_9BACT</name>
<dbReference type="Gene3D" id="2.10.70.20">
    <property type="entry name" value="gspk-gspi-gspj complex like domains"/>
    <property type="match status" value="1"/>
</dbReference>
<organism evidence="11 12">
    <name type="scientific">Desulfuromusa kysingii</name>
    <dbReference type="NCBI Taxonomy" id="37625"/>
    <lineage>
        <taxon>Bacteria</taxon>
        <taxon>Pseudomonadati</taxon>
        <taxon>Thermodesulfobacteriota</taxon>
        <taxon>Desulfuromonadia</taxon>
        <taxon>Desulfuromonadales</taxon>
        <taxon>Geopsychrobacteraceae</taxon>
        <taxon>Desulfuromusa</taxon>
    </lineage>
</organism>
<dbReference type="InterPro" id="IPR010055">
    <property type="entry name" value="T2SS_protein-GspJ"/>
</dbReference>
<dbReference type="GO" id="GO:0015628">
    <property type="term" value="P:protein secretion by the type II secretion system"/>
    <property type="evidence" value="ECO:0007669"/>
    <property type="project" value="InterPro"/>
</dbReference>